<dbReference type="EMBL" id="JAHXRI010000007">
    <property type="protein sequence ID" value="MBZ1350753.1"/>
    <property type="molecule type" value="Genomic_DNA"/>
</dbReference>
<dbReference type="Pfam" id="PF04314">
    <property type="entry name" value="PCuAC"/>
    <property type="match status" value="1"/>
</dbReference>
<sequence>MKKLFSSVALMIGVLLTSLAAAQNTSNAGLAFDTPWVRASAPGQKNGAGYVQIQNKGSQTDRLISATTANVGRVELHTIINENGVAKMRQVQGIEVPAGAGATLAPGGFHIMFMGLNAPFKAGEIVPVTLRFEKAGEVNVNFEIKPATHNPAAIEQNTAHKH</sequence>
<dbReference type="RefSeq" id="WP_259661163.1">
    <property type="nucleotide sequence ID" value="NZ_JAHXRI010000007.1"/>
</dbReference>
<name>A0A953NAJ8_9BURK</name>
<dbReference type="InterPro" id="IPR036182">
    <property type="entry name" value="PCuAC_sf"/>
</dbReference>
<dbReference type="SUPFAM" id="SSF110087">
    <property type="entry name" value="DR1885-like metal-binding protein"/>
    <property type="match status" value="1"/>
</dbReference>
<gene>
    <name evidence="2" type="ORF">KZZ10_08860</name>
</gene>
<accession>A0A953NAJ8</accession>
<evidence type="ECO:0000256" key="1">
    <source>
        <dbReference type="SAM" id="SignalP"/>
    </source>
</evidence>
<comment type="caution">
    <text evidence="2">The sequence shown here is derived from an EMBL/GenBank/DDBJ whole genome shotgun (WGS) entry which is preliminary data.</text>
</comment>
<keyword evidence="3" id="KW-1185">Reference proteome</keyword>
<feature type="signal peptide" evidence="1">
    <location>
        <begin position="1"/>
        <end position="22"/>
    </location>
</feature>
<evidence type="ECO:0000313" key="2">
    <source>
        <dbReference type="EMBL" id="MBZ1350753.1"/>
    </source>
</evidence>
<dbReference type="AlphaFoldDB" id="A0A953NAJ8"/>
<reference evidence="2" key="1">
    <citation type="submission" date="2021-07" db="EMBL/GenBank/DDBJ databases">
        <title>New genus and species of the family Alcaligenaceae.</title>
        <authorList>
            <person name="Hahn M.W."/>
        </authorList>
    </citation>
    <scope>NUCLEOTIDE SEQUENCE</scope>
    <source>
        <strain evidence="2">LF4-65</strain>
    </source>
</reference>
<evidence type="ECO:0000313" key="3">
    <source>
        <dbReference type="Proteomes" id="UP000739565"/>
    </source>
</evidence>
<feature type="chain" id="PRO_5037742722" evidence="1">
    <location>
        <begin position="23"/>
        <end position="162"/>
    </location>
</feature>
<dbReference type="InterPro" id="IPR058248">
    <property type="entry name" value="Lxx211020-like"/>
</dbReference>
<keyword evidence="1" id="KW-0732">Signal</keyword>
<dbReference type="Proteomes" id="UP000739565">
    <property type="component" value="Unassembled WGS sequence"/>
</dbReference>
<protein>
    <submittedName>
        <fullName evidence="2">Copper chaperone PCu(A)C</fullName>
    </submittedName>
</protein>
<organism evidence="2 3">
    <name type="scientific">Zwartia hollandica</name>
    <dbReference type="NCBI Taxonomy" id="324606"/>
    <lineage>
        <taxon>Bacteria</taxon>
        <taxon>Pseudomonadati</taxon>
        <taxon>Pseudomonadota</taxon>
        <taxon>Betaproteobacteria</taxon>
        <taxon>Burkholderiales</taxon>
        <taxon>Alcaligenaceae</taxon>
        <taxon>Zwartia</taxon>
    </lineage>
</organism>
<proteinExistence type="predicted"/>
<dbReference type="PANTHER" id="PTHR36302">
    <property type="entry name" value="BLR7088 PROTEIN"/>
    <property type="match status" value="1"/>
</dbReference>
<dbReference type="Gene3D" id="2.60.40.1890">
    <property type="entry name" value="PCu(A)C copper chaperone"/>
    <property type="match status" value="1"/>
</dbReference>
<dbReference type="InterPro" id="IPR007410">
    <property type="entry name" value="LpqE-like"/>
</dbReference>
<dbReference type="PANTHER" id="PTHR36302:SF1">
    <property type="entry name" value="COPPER CHAPERONE PCU(A)C"/>
    <property type="match status" value="1"/>
</dbReference>